<comment type="pathway">
    <text evidence="1">Bacterial outer membrane biogenesis; LPS O-antigen biosynthesis.</text>
</comment>
<dbReference type="SUPFAM" id="SSF51735">
    <property type="entry name" value="NAD(P)-binding Rossmann-fold domains"/>
    <property type="match status" value="1"/>
</dbReference>
<dbReference type="InterPro" id="IPR036291">
    <property type="entry name" value="NAD(P)-bd_dom_sf"/>
</dbReference>
<keyword evidence="5" id="KW-1185">Reference proteome</keyword>
<reference evidence="4 5" key="1">
    <citation type="submission" date="2020-08" db="EMBL/GenBank/DDBJ databases">
        <title>Genomic Encyclopedia of Type Strains, Phase III (KMG-III): the genomes of soil and plant-associated and newly described type strains.</title>
        <authorList>
            <person name="Whitman W."/>
        </authorList>
    </citation>
    <scope>NUCLEOTIDE SEQUENCE [LARGE SCALE GENOMIC DNA]</scope>
    <source>
        <strain evidence="4 5">CECT 5995</strain>
    </source>
</reference>
<proteinExistence type="inferred from homology"/>
<dbReference type="EMBL" id="JACHXM010000034">
    <property type="protein sequence ID" value="MBB3143069.1"/>
    <property type="molecule type" value="Genomic_DNA"/>
</dbReference>
<evidence type="ECO:0000313" key="4">
    <source>
        <dbReference type="EMBL" id="MBB3143069.1"/>
    </source>
</evidence>
<dbReference type="PANTHER" id="PTHR43000">
    <property type="entry name" value="DTDP-D-GLUCOSE 4,6-DEHYDRATASE-RELATED"/>
    <property type="match status" value="1"/>
</dbReference>
<protein>
    <submittedName>
        <fullName evidence="4">UDP-glucose 4-epimerase</fullName>
        <ecNumber evidence="4">5.1.3.2</ecNumber>
    </submittedName>
</protein>
<dbReference type="EC" id="5.1.3.2" evidence="4"/>
<sequence length="317" mass="35176">MSVLITGGLGHVGSWVAYQLAKQGKRVIICDMAASNFDRLGLDYLEEVRDQLVLESIDVLDYHSLFELMLRYRDDLEGVIHGVSVIAGPNFQTRPYKHISINASGTLNVLETCRILGINKVVNMSSGAVYGDAAGPQHEAMPYKATDLYGATKIAGELYGMQYTDTFGMDVRNARLFFVYGPGKRPSHMHQVYQAIFGPLEGLDNIQAPNGSEQALDWTHVHDTAAGIVQLFEKDSVSHRNFNISSGVTVEHLEIVEHVADLIGKRANVQLGPGPFVVRGAPLDISLAKQELGFSPRFTDIREGLRDYWEWLKDIRD</sequence>
<dbReference type="RefSeq" id="WP_183389417.1">
    <property type="nucleotide sequence ID" value="NZ_JACHXM010000034.1"/>
</dbReference>
<organism evidence="4 5">
    <name type="scientific">Halomonas organivorans</name>
    <dbReference type="NCBI Taxonomy" id="257772"/>
    <lineage>
        <taxon>Bacteria</taxon>
        <taxon>Pseudomonadati</taxon>
        <taxon>Pseudomonadota</taxon>
        <taxon>Gammaproteobacteria</taxon>
        <taxon>Oceanospirillales</taxon>
        <taxon>Halomonadaceae</taxon>
        <taxon>Halomonas</taxon>
    </lineage>
</organism>
<evidence type="ECO:0000256" key="1">
    <source>
        <dbReference type="ARBA" id="ARBA00005125"/>
    </source>
</evidence>
<keyword evidence="4" id="KW-0413">Isomerase</keyword>
<gene>
    <name evidence="4" type="ORF">FHR96_003983</name>
</gene>
<dbReference type="Proteomes" id="UP000525987">
    <property type="component" value="Unassembled WGS sequence"/>
</dbReference>
<accession>A0A7W5C1I9</accession>
<evidence type="ECO:0000313" key="5">
    <source>
        <dbReference type="Proteomes" id="UP000525987"/>
    </source>
</evidence>
<evidence type="ECO:0000259" key="3">
    <source>
        <dbReference type="Pfam" id="PF01370"/>
    </source>
</evidence>
<dbReference type="InterPro" id="IPR001509">
    <property type="entry name" value="Epimerase_deHydtase"/>
</dbReference>
<dbReference type="GO" id="GO:0003978">
    <property type="term" value="F:UDP-glucose 4-epimerase activity"/>
    <property type="evidence" value="ECO:0007669"/>
    <property type="project" value="UniProtKB-EC"/>
</dbReference>
<name>A0A7W5C1I9_9GAMM</name>
<feature type="domain" description="NAD-dependent epimerase/dehydratase" evidence="3">
    <location>
        <begin position="3"/>
        <end position="244"/>
    </location>
</feature>
<dbReference type="AlphaFoldDB" id="A0A7W5C1I9"/>
<dbReference type="Pfam" id="PF01370">
    <property type="entry name" value="Epimerase"/>
    <property type="match status" value="1"/>
</dbReference>
<comment type="similarity">
    <text evidence="2">Belongs to the NAD(P)-dependent epimerase/dehydratase family.</text>
</comment>
<evidence type="ECO:0000256" key="2">
    <source>
        <dbReference type="ARBA" id="ARBA00007637"/>
    </source>
</evidence>
<comment type="caution">
    <text evidence="4">The sequence shown here is derived from an EMBL/GenBank/DDBJ whole genome shotgun (WGS) entry which is preliminary data.</text>
</comment>
<dbReference type="Gene3D" id="3.40.50.720">
    <property type="entry name" value="NAD(P)-binding Rossmann-like Domain"/>
    <property type="match status" value="1"/>
</dbReference>